<feature type="domain" description="YcaO" evidence="1">
    <location>
        <begin position="80"/>
        <end position="204"/>
    </location>
</feature>
<dbReference type="EMBL" id="CP093442">
    <property type="protein sequence ID" value="UOF00421.1"/>
    <property type="molecule type" value="Genomic_DNA"/>
</dbReference>
<reference evidence="2" key="1">
    <citation type="submission" date="2022-03" db="EMBL/GenBank/DDBJ databases">
        <title>Genome Identification and Characterization of new species Bdellovibrio reynosense LBG001 sp. nov. from a Mexico soil sample.</title>
        <authorList>
            <person name="Camilli A."/>
            <person name="Ajao Y."/>
            <person name="Guo X."/>
        </authorList>
    </citation>
    <scope>NUCLEOTIDE SEQUENCE</scope>
    <source>
        <strain evidence="2">LBG001</strain>
    </source>
</reference>
<dbReference type="InterPro" id="IPR003776">
    <property type="entry name" value="YcaO-like_dom"/>
</dbReference>
<accession>A0ABY4C9R5</accession>
<protein>
    <submittedName>
        <fullName evidence="2">YcaO-like family protein</fullName>
    </submittedName>
</protein>
<dbReference type="Pfam" id="PF02624">
    <property type="entry name" value="YcaO"/>
    <property type="match status" value="1"/>
</dbReference>
<proteinExistence type="predicted"/>
<name>A0ABY4C9R5_9BACT</name>
<sequence>MASENELAIWTLINQEKIDFKVKVLNWPQLWGIDIHDCEVTIQSEGRFFSGRGTDKDKSIAINKATAEAIERSVLTHNHIDTSNGVAAHLSISEAKTAACSELIERDLFLSHYLTKKPYYEIPLPTVLKKEYDLFFTEISRNLLKTKSYFLGEINGVGVYATALFGINFKVPFGIEIGLGSSTDRTKSLEKSLIECFRQASNIIFHPTTINNITIDDFSKIDSPTFLDHGNLALNLDFYNSIAEYFNTEPNALIPPKNFKVDTIQYSILETGFSDLKSAPLKFAQAKCKDLQSLYLGIPKPNDINLGRLRLFSNNKNLNFIDLNLFPHPLR</sequence>
<evidence type="ECO:0000313" key="3">
    <source>
        <dbReference type="Proteomes" id="UP000830116"/>
    </source>
</evidence>
<dbReference type="Gene3D" id="3.30.1330.230">
    <property type="match status" value="1"/>
</dbReference>
<evidence type="ECO:0000313" key="2">
    <source>
        <dbReference type="EMBL" id="UOF00421.1"/>
    </source>
</evidence>
<gene>
    <name evidence="2" type="ORF">MNR06_12005</name>
</gene>
<evidence type="ECO:0000259" key="1">
    <source>
        <dbReference type="Pfam" id="PF02624"/>
    </source>
</evidence>
<organism evidence="2 3">
    <name type="scientific">Bdellovibrio reynosensis</name>
    <dbReference type="NCBI Taxonomy" id="2835041"/>
    <lineage>
        <taxon>Bacteria</taxon>
        <taxon>Pseudomonadati</taxon>
        <taxon>Bdellovibrionota</taxon>
        <taxon>Bdellovibrionia</taxon>
        <taxon>Bdellovibrionales</taxon>
        <taxon>Pseudobdellovibrionaceae</taxon>
        <taxon>Bdellovibrio</taxon>
    </lineage>
</organism>
<dbReference type="RefSeq" id="WP_243536345.1">
    <property type="nucleotide sequence ID" value="NZ_CP093442.1"/>
</dbReference>
<dbReference type="Proteomes" id="UP000830116">
    <property type="component" value="Chromosome"/>
</dbReference>
<keyword evidence="3" id="KW-1185">Reference proteome</keyword>